<dbReference type="SMART" id="SM00401">
    <property type="entry name" value="ZnF_GATA"/>
    <property type="match status" value="2"/>
</dbReference>
<organism evidence="7 8">
    <name type="scientific">Meloidogyne enterolobii</name>
    <name type="common">Root-knot nematode worm</name>
    <name type="synonym">Meloidogyne mayaguensis</name>
    <dbReference type="NCBI Taxonomy" id="390850"/>
    <lineage>
        <taxon>Eukaryota</taxon>
        <taxon>Metazoa</taxon>
        <taxon>Ecdysozoa</taxon>
        <taxon>Nematoda</taxon>
        <taxon>Chromadorea</taxon>
        <taxon>Rhabditida</taxon>
        <taxon>Tylenchina</taxon>
        <taxon>Tylenchomorpha</taxon>
        <taxon>Tylenchoidea</taxon>
        <taxon>Meloidogynidae</taxon>
        <taxon>Meloidogyninae</taxon>
        <taxon>Meloidogyne</taxon>
    </lineage>
</organism>
<dbReference type="SUPFAM" id="SSF57716">
    <property type="entry name" value="Glucocorticoid receptor-like (DNA-binding domain)"/>
    <property type="match status" value="1"/>
</dbReference>
<evidence type="ECO:0000256" key="2">
    <source>
        <dbReference type="ARBA" id="ARBA00023163"/>
    </source>
</evidence>
<evidence type="ECO:0000256" key="1">
    <source>
        <dbReference type="ARBA" id="ARBA00023015"/>
    </source>
</evidence>
<keyword evidence="5" id="KW-0732">Signal</keyword>
<dbReference type="InterPro" id="IPR013088">
    <property type="entry name" value="Znf_NHR/GATA"/>
</dbReference>
<dbReference type="AlphaFoldDB" id="A0A6V7WG91"/>
<keyword evidence="4" id="KW-0862">Zinc</keyword>
<keyword evidence="4" id="KW-0863">Zinc-finger</keyword>
<evidence type="ECO:0000256" key="3">
    <source>
        <dbReference type="ARBA" id="ARBA00023242"/>
    </source>
</evidence>
<evidence type="ECO:0000313" key="7">
    <source>
        <dbReference type="EMBL" id="CAD2186004.1"/>
    </source>
</evidence>
<feature type="signal peptide" evidence="5">
    <location>
        <begin position="1"/>
        <end position="22"/>
    </location>
</feature>
<accession>A0A6V7WG91</accession>
<sequence>MVKFNFIILIYLIIFLKKQCAGKLIQVEVKIKDDWKEKREFVYLKNVEIKDRFVVKVIEKTNNRHDGFNKNIEGYLRSIDLNLDKNMFEVEISDRSEYIPSDQLKKKILIEITNNEIIQNFLPGFEKMVLRNNNFIENNNCYETSILYNSEKNNNFNLIEENIQNYKNKLLSSYWTEINLIGYKIELLKKQKFEYSKELESKIIGIENKISGIIEVNERTCFNCRVTHTKQWHILLKGHFLCEQCGAYKRKYRRFRSKELCVNTTKTAPKHRNCSFCDVTHTSQWHRYSKPGHYLCAACYRKQQRIMKSIKNTKA</sequence>
<dbReference type="InterPro" id="IPR000679">
    <property type="entry name" value="Znf_GATA"/>
</dbReference>
<keyword evidence="1" id="KW-0805">Transcription regulation</keyword>
<feature type="domain" description="GATA-type" evidence="6">
    <location>
        <begin position="215"/>
        <end position="256"/>
    </location>
</feature>
<name>A0A6V7WG91_MELEN</name>
<feature type="chain" id="PRO_5028061885" description="GATA-type domain-containing protein" evidence="5">
    <location>
        <begin position="23"/>
        <end position="315"/>
    </location>
</feature>
<evidence type="ECO:0000259" key="6">
    <source>
        <dbReference type="PROSITE" id="PS50114"/>
    </source>
</evidence>
<gene>
    <name evidence="7" type="ORF">MENT_LOCUS38467</name>
</gene>
<dbReference type="PROSITE" id="PS50114">
    <property type="entry name" value="GATA_ZN_FINGER_2"/>
    <property type="match status" value="1"/>
</dbReference>
<evidence type="ECO:0000256" key="4">
    <source>
        <dbReference type="PROSITE-ProRule" id="PRU00094"/>
    </source>
</evidence>
<reference evidence="7 8" key="1">
    <citation type="submission" date="2020-08" db="EMBL/GenBank/DDBJ databases">
        <authorList>
            <person name="Koutsovoulos G."/>
            <person name="Danchin GJ E."/>
        </authorList>
    </citation>
    <scope>NUCLEOTIDE SEQUENCE [LARGE SCALE GENOMIC DNA]</scope>
</reference>
<dbReference type="Gene3D" id="3.30.50.10">
    <property type="entry name" value="Erythroid Transcription Factor GATA-1, subunit A"/>
    <property type="match status" value="1"/>
</dbReference>
<keyword evidence="4" id="KW-0479">Metal-binding</keyword>
<dbReference type="Proteomes" id="UP000580250">
    <property type="component" value="Unassembled WGS sequence"/>
</dbReference>
<evidence type="ECO:0000256" key="5">
    <source>
        <dbReference type="SAM" id="SignalP"/>
    </source>
</evidence>
<keyword evidence="3" id="KW-0539">Nucleus</keyword>
<dbReference type="Pfam" id="PF00320">
    <property type="entry name" value="GATA"/>
    <property type="match status" value="1"/>
</dbReference>
<comment type="caution">
    <text evidence="7">The sequence shown here is derived from an EMBL/GenBank/DDBJ whole genome shotgun (WGS) entry which is preliminary data.</text>
</comment>
<protein>
    <recommendedName>
        <fullName evidence="6">GATA-type domain-containing protein</fullName>
    </recommendedName>
</protein>
<proteinExistence type="predicted"/>
<evidence type="ECO:0000313" key="8">
    <source>
        <dbReference type="Proteomes" id="UP000580250"/>
    </source>
</evidence>
<dbReference type="GO" id="GO:0043565">
    <property type="term" value="F:sequence-specific DNA binding"/>
    <property type="evidence" value="ECO:0007669"/>
    <property type="project" value="InterPro"/>
</dbReference>
<keyword evidence="2" id="KW-0804">Transcription</keyword>
<dbReference type="EMBL" id="CAJEWN010000569">
    <property type="protein sequence ID" value="CAD2186004.1"/>
    <property type="molecule type" value="Genomic_DNA"/>
</dbReference>
<dbReference type="GO" id="GO:0006355">
    <property type="term" value="P:regulation of DNA-templated transcription"/>
    <property type="evidence" value="ECO:0007669"/>
    <property type="project" value="InterPro"/>
</dbReference>
<dbReference type="GO" id="GO:0008270">
    <property type="term" value="F:zinc ion binding"/>
    <property type="evidence" value="ECO:0007669"/>
    <property type="project" value="UniProtKB-KW"/>
</dbReference>